<reference evidence="2 3" key="1">
    <citation type="submission" date="2021-06" db="EMBL/GenBank/DDBJ databases">
        <title>Chromosome-level genome assembly of the red-tail catfish (Hemibagrus wyckioides).</title>
        <authorList>
            <person name="Shao F."/>
        </authorList>
    </citation>
    <scope>NUCLEOTIDE SEQUENCE [LARGE SCALE GENOMIC DNA]</scope>
    <source>
        <strain evidence="2">EC202008001</strain>
        <tissue evidence="2">Blood</tissue>
    </source>
</reference>
<evidence type="ECO:0000313" key="3">
    <source>
        <dbReference type="Proteomes" id="UP000824219"/>
    </source>
</evidence>
<comment type="caution">
    <text evidence="2">The sequence shown here is derived from an EMBL/GenBank/DDBJ whole genome shotgun (WGS) entry which is preliminary data.</text>
</comment>
<dbReference type="EMBL" id="JAHKSW010000029">
    <property type="protein sequence ID" value="KAG7314138.1"/>
    <property type="molecule type" value="Genomic_DNA"/>
</dbReference>
<dbReference type="AlphaFoldDB" id="A0A9D3N0P0"/>
<dbReference type="Proteomes" id="UP000824219">
    <property type="component" value="Linkage Group LG29"/>
</dbReference>
<keyword evidence="3" id="KW-1185">Reference proteome</keyword>
<gene>
    <name evidence="2" type="ORF">KOW79_022634</name>
</gene>
<evidence type="ECO:0000256" key="1">
    <source>
        <dbReference type="SAM" id="MobiDB-lite"/>
    </source>
</evidence>
<protein>
    <submittedName>
        <fullName evidence="2">Uncharacterized protein</fullName>
    </submittedName>
</protein>
<proteinExistence type="predicted"/>
<organism evidence="2 3">
    <name type="scientific">Hemibagrus wyckioides</name>
    <dbReference type="NCBI Taxonomy" id="337641"/>
    <lineage>
        <taxon>Eukaryota</taxon>
        <taxon>Metazoa</taxon>
        <taxon>Chordata</taxon>
        <taxon>Craniata</taxon>
        <taxon>Vertebrata</taxon>
        <taxon>Euteleostomi</taxon>
        <taxon>Actinopterygii</taxon>
        <taxon>Neopterygii</taxon>
        <taxon>Teleostei</taxon>
        <taxon>Ostariophysi</taxon>
        <taxon>Siluriformes</taxon>
        <taxon>Bagridae</taxon>
        <taxon>Hemibagrus</taxon>
    </lineage>
</organism>
<evidence type="ECO:0000313" key="2">
    <source>
        <dbReference type="EMBL" id="KAG7314138.1"/>
    </source>
</evidence>
<sequence>MALSVLVPKALQSSFRICNVTKSNRKGKFRGVLSFRPSGRSSSAASSPSNRWAEKKSLRSGSPPWDVKCRMNLSNRSQGRKCSIDLHNCNLKLFNHRDHCLSLERL</sequence>
<feature type="region of interest" description="Disordered" evidence="1">
    <location>
        <begin position="31"/>
        <end position="64"/>
    </location>
</feature>
<feature type="compositionally biased region" description="Low complexity" evidence="1">
    <location>
        <begin position="34"/>
        <end position="49"/>
    </location>
</feature>
<accession>A0A9D3N0P0</accession>
<name>A0A9D3N0P0_9TELE</name>